<reference evidence="4 5" key="1">
    <citation type="submission" date="2016-10" db="EMBL/GenBank/DDBJ databases">
        <authorList>
            <person name="de Groot N.N."/>
        </authorList>
    </citation>
    <scope>NUCLEOTIDE SEQUENCE [LARGE SCALE GENOMIC DNA]</scope>
    <source>
        <strain evidence="4 5">DSM 45317</strain>
    </source>
</reference>
<feature type="region of interest" description="Disordered" evidence="1">
    <location>
        <begin position="1"/>
        <end position="82"/>
    </location>
</feature>
<keyword evidence="2" id="KW-1133">Transmembrane helix</keyword>
<dbReference type="Proteomes" id="UP000199152">
    <property type="component" value="Unassembled WGS sequence"/>
</dbReference>
<dbReference type="InterPro" id="IPR022603">
    <property type="entry name" value="DUF3152"/>
</dbReference>
<evidence type="ECO:0000313" key="4">
    <source>
        <dbReference type="EMBL" id="SFL67238.1"/>
    </source>
</evidence>
<evidence type="ECO:0000256" key="2">
    <source>
        <dbReference type="SAM" id="Phobius"/>
    </source>
</evidence>
<evidence type="ECO:0000259" key="3">
    <source>
        <dbReference type="Pfam" id="PF11350"/>
    </source>
</evidence>
<dbReference type="InParanoid" id="A0A1I4JKX9"/>
<feature type="compositionally biased region" description="Low complexity" evidence="1">
    <location>
        <begin position="118"/>
        <end position="145"/>
    </location>
</feature>
<dbReference type="EMBL" id="FOSW01000015">
    <property type="protein sequence ID" value="SFL67238.1"/>
    <property type="molecule type" value="Genomic_DNA"/>
</dbReference>
<evidence type="ECO:0000313" key="5">
    <source>
        <dbReference type="Proteomes" id="UP000199152"/>
    </source>
</evidence>
<protein>
    <recommendedName>
        <fullName evidence="3">DUF3152 domain-containing protein</fullName>
    </recommendedName>
</protein>
<dbReference type="STRING" id="504800.SAMN04488085_11545"/>
<keyword evidence="2" id="KW-0812">Transmembrane</keyword>
<keyword evidence="2" id="KW-0472">Membrane</keyword>
<accession>A0A1I4JKX9</accession>
<dbReference type="SUPFAM" id="SSF55486">
    <property type="entry name" value="Metalloproteases ('zincins'), catalytic domain"/>
    <property type="match status" value="1"/>
</dbReference>
<keyword evidence="5" id="KW-1185">Reference proteome</keyword>
<dbReference type="Pfam" id="PF11350">
    <property type="entry name" value="DUF3152"/>
    <property type="match status" value="1"/>
</dbReference>
<feature type="compositionally biased region" description="Pro residues" evidence="1">
    <location>
        <begin position="17"/>
        <end position="35"/>
    </location>
</feature>
<proteinExistence type="predicted"/>
<name>A0A1I4JKX9_9ACTN</name>
<evidence type="ECO:0000256" key="1">
    <source>
        <dbReference type="SAM" id="MobiDB-lite"/>
    </source>
</evidence>
<gene>
    <name evidence="4" type="ORF">SAMN04488085_11545</name>
</gene>
<sequence length="345" mass="35931">MAAPPGEGRPGGRRPVPGEPPRGLPHVPPHVPPPGARRTPPRDLPPRHAAAHLQAARPELARRRAAVHGHRPPGSPRRRPRRARRFVARWGWRAYAIPLLTLATLLTLADLIVSGTRTTPSGSAAPVPASSSPAAPTGTAAPEPSDAVEVDAGPIDAPVAPEEQPAFVQQGAGTVSVVPGSSGVYGSGPLKRFVVEVEDGIGVDGASFAAAVEATLGDPRSWGSSGRLAFQRVGPDEAAAGAYEFKVSLVSPGNMEIYCPGVGTGGYTSCRYGERAVINLARWETAVPDYQGDIATYRQYVVNHEVGHALGNGHQACPGPGQPAPVMQQQTLGLKGCAKNAWPYP</sequence>
<feature type="domain" description="DUF3152" evidence="3">
    <location>
        <begin position="166"/>
        <end position="335"/>
    </location>
</feature>
<organism evidence="4 5">
    <name type="scientific">Geodermatophilus ruber</name>
    <dbReference type="NCBI Taxonomy" id="504800"/>
    <lineage>
        <taxon>Bacteria</taxon>
        <taxon>Bacillati</taxon>
        <taxon>Actinomycetota</taxon>
        <taxon>Actinomycetes</taxon>
        <taxon>Geodermatophilales</taxon>
        <taxon>Geodermatophilaceae</taxon>
        <taxon>Geodermatophilus</taxon>
    </lineage>
</organism>
<feature type="compositionally biased region" description="Basic residues" evidence="1">
    <location>
        <begin position="63"/>
        <end position="82"/>
    </location>
</feature>
<feature type="region of interest" description="Disordered" evidence="1">
    <location>
        <begin position="118"/>
        <end position="159"/>
    </location>
</feature>
<feature type="transmembrane region" description="Helical" evidence="2">
    <location>
        <begin position="90"/>
        <end position="113"/>
    </location>
</feature>
<dbReference type="AlphaFoldDB" id="A0A1I4JKX9"/>